<feature type="region of interest" description="Disordered" evidence="5">
    <location>
        <begin position="575"/>
        <end position="741"/>
    </location>
</feature>
<evidence type="ECO:0000256" key="2">
    <source>
        <dbReference type="ARBA" id="ARBA00022771"/>
    </source>
</evidence>
<feature type="compositionally biased region" description="Basic and acidic residues" evidence="5">
    <location>
        <begin position="640"/>
        <end position="649"/>
    </location>
</feature>
<evidence type="ECO:0000259" key="6">
    <source>
        <dbReference type="PROSITE" id="PS50145"/>
    </source>
</evidence>
<evidence type="ECO:0000256" key="1">
    <source>
        <dbReference type="ARBA" id="ARBA00022723"/>
    </source>
</evidence>
<feature type="zinc finger region" description="TRAF-type" evidence="4">
    <location>
        <begin position="76"/>
        <end position="127"/>
    </location>
</feature>
<keyword evidence="1 4" id="KW-0479">Metal-binding</keyword>
<dbReference type="Proteomes" id="UP001159427">
    <property type="component" value="Unassembled WGS sequence"/>
</dbReference>
<dbReference type="Gene3D" id="3.30.40.10">
    <property type="entry name" value="Zinc/RING finger domain, C3HC4 (zinc finger)"/>
    <property type="match status" value="1"/>
</dbReference>
<organism evidence="7 8">
    <name type="scientific">Porites evermanni</name>
    <dbReference type="NCBI Taxonomy" id="104178"/>
    <lineage>
        <taxon>Eukaryota</taxon>
        <taxon>Metazoa</taxon>
        <taxon>Cnidaria</taxon>
        <taxon>Anthozoa</taxon>
        <taxon>Hexacorallia</taxon>
        <taxon>Scleractinia</taxon>
        <taxon>Fungiina</taxon>
        <taxon>Poritidae</taxon>
        <taxon>Porites</taxon>
    </lineage>
</organism>
<dbReference type="InterPro" id="IPR013083">
    <property type="entry name" value="Znf_RING/FYVE/PHD"/>
</dbReference>
<gene>
    <name evidence="7" type="ORF">PEVE_00019715</name>
</gene>
<evidence type="ECO:0000256" key="4">
    <source>
        <dbReference type="PROSITE-ProRule" id="PRU00207"/>
    </source>
</evidence>
<accession>A0ABN8SDY9</accession>
<dbReference type="PANTHER" id="PTHR16295:SF10">
    <property type="entry name" value="EXPRESSED PROTEIN"/>
    <property type="match status" value="1"/>
</dbReference>
<feature type="compositionally biased region" description="Basic and acidic residues" evidence="5">
    <location>
        <begin position="621"/>
        <end position="631"/>
    </location>
</feature>
<evidence type="ECO:0000313" key="8">
    <source>
        <dbReference type="Proteomes" id="UP001159427"/>
    </source>
</evidence>
<evidence type="ECO:0000313" key="7">
    <source>
        <dbReference type="EMBL" id="CAH3189774.1"/>
    </source>
</evidence>
<dbReference type="PANTHER" id="PTHR16295">
    <property type="entry name" value="TRAF-TYPE ZINC FINGER PROTEIN-RELATED"/>
    <property type="match status" value="1"/>
</dbReference>
<keyword evidence="8" id="KW-1185">Reference proteome</keyword>
<evidence type="ECO:0000256" key="3">
    <source>
        <dbReference type="ARBA" id="ARBA00022833"/>
    </source>
</evidence>
<feature type="compositionally biased region" description="Polar residues" evidence="5">
    <location>
        <begin position="659"/>
        <end position="694"/>
    </location>
</feature>
<sequence>MEEEIAKTEYCSNCRRDIPAANYVMHVTHCQRNLTLCKVCGEPVPTSQQEEHFEENHVKVKCDCGEQVEKMNIEEHKEKDCPSRLVKCQFCELEIAFSELTSHVEYCGSRTEKCEICDRYVQKKDIELHLETGCQYPVKEEKKSIPSKGPDNLFSEIPVGMLHAMGLLGSSETSSEMENFFPFAPGMREFGKILTTGLGTPPFNGANYFGDVDEDSPFDGRHDVIARGTRGIAKRRIDRHSTDSFEHVDVDYTWQSNDDDETFAPVYQADEFDGTNGPFPASSTVVDEPFPNTPSSPVADFANGFLLFCLTDTTQLPCEFCGNLFPLDSLILHQSGCQLRSFDSYASTGSADIFYDGTPMYDMPGPYNSTVPVVSEGVFFYNDPDATFLPCEFCQELFPSESLIQHQSICYAGPPSLAPPLPYNGSAQPPLNNSRPEARRGSRSRPSRPVYEGKKIQKSIENFIPTELDDFGPDSLEVRRNENGLHRENGNYGFDEVTSAPMNNEIPRRQRKTSRDNAVVGETAMGNSDLHYRPPREEASRAKSVAVDPLGKRSSELRIGFTSDTHQAPVVKPTEISMGQRKMNTGAARKPASERARPAPVLRARDSTNGTKPFQPGVDEATQRSRRDSSRKLPSQVNKSDTRSRRPRQDGVYIVSAETVRSNTSRSGKISFQGSSKTVNPSSGSSAHMSSNPRRNPPTFTVDGISVNSARGKLQGTNSESQTRDTQSSTQPKKTTKKKVV</sequence>
<name>A0ABN8SDY9_9CNID</name>
<dbReference type="Pfam" id="PF21366">
    <property type="entry name" value="TRAFD1-XIAF1_ZnF"/>
    <property type="match status" value="1"/>
</dbReference>
<evidence type="ECO:0000256" key="5">
    <source>
        <dbReference type="SAM" id="MobiDB-lite"/>
    </source>
</evidence>
<dbReference type="InterPro" id="IPR001293">
    <property type="entry name" value="Znf_TRAF"/>
</dbReference>
<reference evidence="7 8" key="1">
    <citation type="submission" date="2022-05" db="EMBL/GenBank/DDBJ databases">
        <authorList>
            <consortium name="Genoscope - CEA"/>
            <person name="William W."/>
        </authorList>
    </citation>
    <scope>NUCLEOTIDE SEQUENCE [LARGE SCALE GENOMIC DNA]</scope>
</reference>
<feature type="compositionally biased region" description="Polar residues" evidence="5">
    <location>
        <begin position="715"/>
        <end position="725"/>
    </location>
</feature>
<feature type="region of interest" description="Disordered" evidence="5">
    <location>
        <begin position="421"/>
        <end position="455"/>
    </location>
</feature>
<comment type="caution">
    <text evidence="7">The sequence shown here is derived from an EMBL/GenBank/DDBJ whole genome shotgun (WGS) entry which is preliminary data.</text>
</comment>
<feature type="compositionally biased region" description="Basic and acidic residues" evidence="5">
    <location>
        <begin position="530"/>
        <end position="541"/>
    </location>
</feature>
<dbReference type="EMBL" id="CALNXI010002658">
    <property type="protein sequence ID" value="CAH3189774.1"/>
    <property type="molecule type" value="Genomic_DNA"/>
</dbReference>
<proteinExistence type="predicted"/>
<dbReference type="PROSITE" id="PS50145">
    <property type="entry name" value="ZF_TRAF"/>
    <property type="match status" value="1"/>
</dbReference>
<feature type="domain" description="TRAF-type" evidence="6">
    <location>
        <begin position="76"/>
        <end position="127"/>
    </location>
</feature>
<dbReference type="SUPFAM" id="SSF49599">
    <property type="entry name" value="TRAF domain-like"/>
    <property type="match status" value="1"/>
</dbReference>
<dbReference type="InterPro" id="IPR049439">
    <property type="entry name" value="TRAFD1-XIAF1_Znf"/>
</dbReference>
<keyword evidence="3 4" id="KW-0862">Zinc</keyword>
<protein>
    <recommendedName>
        <fullName evidence="6">TRAF-type domain-containing protein</fullName>
    </recommendedName>
</protein>
<dbReference type="InterPro" id="IPR051986">
    <property type="entry name" value="Innate_Immune_Apopt_Reg"/>
</dbReference>
<feature type="region of interest" description="Disordered" evidence="5">
    <location>
        <begin position="523"/>
        <end position="549"/>
    </location>
</feature>
<keyword evidence="2 4" id="KW-0863">Zinc-finger</keyword>